<organism evidence="1 2">
    <name type="scientific">Prevotella histicola</name>
    <dbReference type="NCBI Taxonomy" id="470565"/>
    <lineage>
        <taxon>Bacteria</taxon>
        <taxon>Pseudomonadati</taxon>
        <taxon>Bacteroidota</taxon>
        <taxon>Bacteroidia</taxon>
        <taxon>Bacteroidales</taxon>
        <taxon>Prevotellaceae</taxon>
        <taxon>Prevotella</taxon>
    </lineage>
</organism>
<dbReference type="AlphaFoldDB" id="A0A930N6R5"/>
<protein>
    <submittedName>
        <fullName evidence="1">Uncharacterized protein</fullName>
    </submittedName>
</protein>
<evidence type="ECO:0000313" key="2">
    <source>
        <dbReference type="Proteomes" id="UP000757461"/>
    </source>
</evidence>
<dbReference type="EMBL" id="JABZSQ010000217">
    <property type="protein sequence ID" value="MBF1415772.1"/>
    <property type="molecule type" value="Genomic_DNA"/>
</dbReference>
<accession>A0A930N6R5</accession>
<gene>
    <name evidence="1" type="ORF">HXN33_09360</name>
</gene>
<evidence type="ECO:0000313" key="1">
    <source>
        <dbReference type="EMBL" id="MBF1415772.1"/>
    </source>
</evidence>
<comment type="caution">
    <text evidence="1">The sequence shown here is derived from an EMBL/GenBank/DDBJ whole genome shotgun (WGS) entry which is preliminary data.</text>
</comment>
<proteinExistence type="predicted"/>
<reference evidence="1" key="1">
    <citation type="submission" date="2020-04" db="EMBL/GenBank/DDBJ databases">
        <title>Deep metagenomics examines the oral microbiome during advanced dental caries in children, revealing novel taxa and co-occurrences with host molecules.</title>
        <authorList>
            <person name="Baker J.L."/>
            <person name="Morton J.T."/>
            <person name="Dinis M."/>
            <person name="Alvarez R."/>
            <person name="Tran N.C."/>
            <person name="Knight R."/>
            <person name="Edlund A."/>
        </authorList>
    </citation>
    <scope>NUCLEOTIDE SEQUENCE</scope>
    <source>
        <strain evidence="1">JCVI_25_bin.9</strain>
    </source>
</reference>
<sequence>MKQEFEKFRKETGVDLVIKDGKPFYGGSLYLSGTGITALPDNLTVGGSLDLENCTGITALPDNLTVGGYLYLSGTGITGEVKVYKKLSSKAIAAISRVSNMPIFWEWNDRSYIKVDDMFTAIDSHHGNVYRVHKLNSSEQLYLVTDSENHWAHGRTLQEARADLIFKINDRDTSVYRNMSLNDTITYEEAIAAYRTITGACAAGTKDFIENRLPKPHKDKYTVQEIIALTEKEYGGKKFSEFFKK</sequence>
<name>A0A930N6R5_9BACT</name>
<dbReference type="Proteomes" id="UP000757461">
    <property type="component" value="Unassembled WGS sequence"/>
</dbReference>